<dbReference type="EC" id="6.3.4.15" evidence="3"/>
<gene>
    <name evidence="3" type="ORF">JIN78_11595</name>
</gene>
<dbReference type="Proteomes" id="UP000604083">
    <property type="component" value="Unassembled WGS sequence"/>
</dbReference>
<dbReference type="CDD" id="cd16442">
    <property type="entry name" value="BPL"/>
    <property type="match status" value="1"/>
</dbReference>
<keyword evidence="1 3" id="KW-0436">Ligase</keyword>
<comment type="caution">
    <text evidence="3">The sequence shown here is derived from an EMBL/GenBank/DDBJ whole genome shotgun (WGS) entry which is preliminary data.</text>
</comment>
<dbReference type="NCBIfam" id="TIGR00121">
    <property type="entry name" value="birA_ligase"/>
    <property type="match status" value="1"/>
</dbReference>
<dbReference type="RefSeq" id="WP_200392141.1">
    <property type="nucleotide sequence ID" value="NZ_JAENIO010000029.1"/>
</dbReference>
<protein>
    <submittedName>
        <fullName evidence="3">Biotin--[acetyl-CoA-carboxylase] ligase</fullName>
        <ecNumber evidence="3">6.3.4.15</ecNumber>
    </submittedName>
</protein>
<keyword evidence="4" id="KW-1185">Reference proteome</keyword>
<dbReference type="AlphaFoldDB" id="A0A934VMX0"/>
<feature type="domain" description="BPL/LPL catalytic" evidence="2">
    <location>
        <begin position="2"/>
        <end position="185"/>
    </location>
</feature>
<name>A0A934VMX0_9BACT</name>
<dbReference type="Pfam" id="PF03099">
    <property type="entry name" value="BPL_LplA_LipB"/>
    <property type="match status" value="1"/>
</dbReference>
<dbReference type="InterPro" id="IPR004143">
    <property type="entry name" value="BPL_LPL_catalytic"/>
</dbReference>
<dbReference type="GO" id="GO:0004077">
    <property type="term" value="F:biotin--[biotin carboxyl-carrier protein] ligase activity"/>
    <property type="evidence" value="ECO:0007669"/>
    <property type="project" value="UniProtKB-EC"/>
</dbReference>
<dbReference type="Gene3D" id="3.30.930.10">
    <property type="entry name" value="Bira Bifunctional Protein, Domain 2"/>
    <property type="match status" value="1"/>
</dbReference>
<evidence type="ECO:0000313" key="3">
    <source>
        <dbReference type="EMBL" id="MBK1834707.1"/>
    </source>
</evidence>
<organism evidence="3 4">
    <name type="scientific">Roseibacillus ishigakijimensis</name>
    <dbReference type="NCBI Taxonomy" id="454146"/>
    <lineage>
        <taxon>Bacteria</taxon>
        <taxon>Pseudomonadati</taxon>
        <taxon>Verrucomicrobiota</taxon>
        <taxon>Verrucomicrobiia</taxon>
        <taxon>Verrucomicrobiales</taxon>
        <taxon>Verrucomicrobiaceae</taxon>
        <taxon>Roseibacillus</taxon>
    </lineage>
</organism>
<evidence type="ECO:0000259" key="2">
    <source>
        <dbReference type="PROSITE" id="PS51733"/>
    </source>
</evidence>
<sequence>MTAFDRQRLQAEWGERLHFFAETDSTNEQALALGRAGAVQGTVVLAERQTAGRGRRGAAWFCGEGTGLAFSLLLRPSFARVLWPRLSLVAGLAVAQAIEKEGLFPEIKWPNDLLLRGRKVCGILVESESDFVVVGIGLNVGHGPFPPEVANLATSLAAEGGGQGGREDYLSAIVCKVLSLLNWVPRDFSQVIAPVRERCALQGREIDFLLGGESHRGFCEGIGPGGELLVREGEELKRHFAADQIRVR</sequence>
<dbReference type="InterPro" id="IPR004408">
    <property type="entry name" value="Biotin_CoA_COase_ligase"/>
</dbReference>
<evidence type="ECO:0000313" key="4">
    <source>
        <dbReference type="Proteomes" id="UP000604083"/>
    </source>
</evidence>
<dbReference type="EMBL" id="JAENIO010000029">
    <property type="protein sequence ID" value="MBK1834707.1"/>
    <property type="molecule type" value="Genomic_DNA"/>
</dbReference>
<dbReference type="PROSITE" id="PS51733">
    <property type="entry name" value="BPL_LPL_CATALYTIC"/>
    <property type="match status" value="1"/>
</dbReference>
<dbReference type="InterPro" id="IPR045864">
    <property type="entry name" value="aa-tRNA-synth_II/BPL/LPL"/>
</dbReference>
<evidence type="ECO:0000256" key="1">
    <source>
        <dbReference type="ARBA" id="ARBA00022598"/>
    </source>
</evidence>
<dbReference type="PANTHER" id="PTHR12835">
    <property type="entry name" value="BIOTIN PROTEIN LIGASE"/>
    <property type="match status" value="1"/>
</dbReference>
<proteinExistence type="predicted"/>
<dbReference type="PANTHER" id="PTHR12835:SF5">
    <property type="entry name" value="BIOTIN--PROTEIN LIGASE"/>
    <property type="match status" value="1"/>
</dbReference>
<dbReference type="GO" id="GO:0005737">
    <property type="term" value="C:cytoplasm"/>
    <property type="evidence" value="ECO:0007669"/>
    <property type="project" value="TreeGrafter"/>
</dbReference>
<dbReference type="SUPFAM" id="SSF55681">
    <property type="entry name" value="Class II aaRS and biotin synthetases"/>
    <property type="match status" value="1"/>
</dbReference>
<accession>A0A934VMX0</accession>
<reference evidence="3" key="1">
    <citation type="submission" date="2021-01" db="EMBL/GenBank/DDBJ databases">
        <title>Modified the classification status of verrucomicrobia.</title>
        <authorList>
            <person name="Feng X."/>
        </authorList>
    </citation>
    <scope>NUCLEOTIDE SEQUENCE</scope>
    <source>
        <strain evidence="3">KCTC 12986</strain>
    </source>
</reference>